<gene>
    <name evidence="2" type="ORF">HNQ55_001241</name>
</gene>
<dbReference type="EMBL" id="JACHHU010000007">
    <property type="protein sequence ID" value="MBB6542741.1"/>
    <property type="molecule type" value="Genomic_DNA"/>
</dbReference>
<name>A0A7X0NFX7_9GAMM</name>
<keyword evidence="1" id="KW-0812">Transmembrane</keyword>
<evidence type="ECO:0000256" key="1">
    <source>
        <dbReference type="SAM" id="Phobius"/>
    </source>
</evidence>
<feature type="transmembrane region" description="Helical" evidence="1">
    <location>
        <begin position="62"/>
        <end position="85"/>
    </location>
</feature>
<evidence type="ECO:0000313" key="3">
    <source>
        <dbReference type="Proteomes" id="UP000537141"/>
    </source>
</evidence>
<reference evidence="2 3" key="1">
    <citation type="submission" date="2020-08" db="EMBL/GenBank/DDBJ databases">
        <title>Genomic Encyclopedia of Type Strains, Phase IV (KMG-IV): sequencing the most valuable type-strain genomes for metagenomic binning, comparative biology and taxonomic classification.</title>
        <authorList>
            <person name="Goeker M."/>
        </authorList>
    </citation>
    <scope>NUCLEOTIDE SEQUENCE [LARGE SCALE GENOMIC DNA]</scope>
    <source>
        <strain evidence="2 3">DSM 26287</strain>
    </source>
</reference>
<dbReference type="InterPro" id="IPR046168">
    <property type="entry name" value="DUF6170"/>
</dbReference>
<keyword evidence="1" id="KW-1133">Transmembrane helix</keyword>
<comment type="caution">
    <text evidence="2">The sequence shown here is derived from an EMBL/GenBank/DDBJ whole genome shotgun (WGS) entry which is preliminary data.</text>
</comment>
<accession>A0A7X0NFX7</accession>
<protein>
    <submittedName>
        <fullName evidence="2">Uncharacterized protein</fullName>
    </submittedName>
</protein>
<dbReference type="RefSeq" id="WP_184423553.1">
    <property type="nucleotide sequence ID" value="NZ_AP027362.1"/>
</dbReference>
<keyword evidence="3" id="KW-1185">Reference proteome</keyword>
<evidence type="ECO:0000313" key="2">
    <source>
        <dbReference type="EMBL" id="MBB6542741.1"/>
    </source>
</evidence>
<organism evidence="2 3">
    <name type="scientific">Thalassotalea piscium</name>
    <dbReference type="NCBI Taxonomy" id="1230533"/>
    <lineage>
        <taxon>Bacteria</taxon>
        <taxon>Pseudomonadati</taxon>
        <taxon>Pseudomonadota</taxon>
        <taxon>Gammaproteobacteria</taxon>
        <taxon>Alteromonadales</taxon>
        <taxon>Colwelliaceae</taxon>
        <taxon>Thalassotalea</taxon>
    </lineage>
</organism>
<dbReference type="AlphaFoldDB" id="A0A7X0NFX7"/>
<dbReference type="Proteomes" id="UP000537141">
    <property type="component" value="Unassembled WGS sequence"/>
</dbReference>
<proteinExistence type="predicted"/>
<sequence length="94" mass="11061">MKIYLSSNQLPELANHLPRERHEILIRAEQKLTVPEKLILNLLKLLMLVPPFLYLARQEWLMLTIALVATLFIKLTIFTPIKLAFCRKHIVNMK</sequence>
<dbReference type="Pfam" id="PF19667">
    <property type="entry name" value="DUF6170"/>
    <property type="match status" value="1"/>
</dbReference>
<keyword evidence="1" id="KW-0472">Membrane</keyword>